<comment type="caution">
    <text evidence="1">The sequence shown here is derived from an EMBL/GenBank/DDBJ whole genome shotgun (WGS) entry which is preliminary data.</text>
</comment>
<dbReference type="HOGENOM" id="CLU_2668774_0_0_5"/>
<dbReference type="Proteomes" id="UP000005954">
    <property type="component" value="Unassembled WGS sequence"/>
</dbReference>
<keyword evidence="2" id="KW-1185">Reference proteome</keyword>
<reference evidence="1 2" key="1">
    <citation type="submission" date="2005-12" db="EMBL/GenBank/DDBJ databases">
        <authorList>
            <person name="Moran M.A."/>
            <person name="Ferriera S."/>
            <person name="Johnson J."/>
            <person name="Kravitz S."/>
            <person name="Halpern A."/>
            <person name="Remington K."/>
            <person name="Beeson K."/>
            <person name="Tran B."/>
            <person name="Rogers Y.-H."/>
            <person name="Friedman R."/>
            <person name="Venter J.C."/>
        </authorList>
    </citation>
    <scope>NUCLEOTIDE SEQUENCE [LARGE SCALE GENOMIC DNA]</scope>
    <source>
        <strain evidence="2">ATCC BAA-591 / DSM 15170 / ISM</strain>
    </source>
</reference>
<proteinExistence type="predicted"/>
<evidence type="ECO:0000313" key="2">
    <source>
        <dbReference type="Proteomes" id="UP000005954"/>
    </source>
</evidence>
<dbReference type="AlphaFoldDB" id="A3SMR7"/>
<name>A3SMR7_ROSNI</name>
<dbReference type="STRING" id="89187.ISM_12865"/>
<organism evidence="1 2">
    <name type="scientific">Roseovarius nubinhibens (strain ATCC BAA-591 / DSM 15170 / ISM)</name>
    <dbReference type="NCBI Taxonomy" id="89187"/>
    <lineage>
        <taxon>Bacteria</taxon>
        <taxon>Pseudomonadati</taxon>
        <taxon>Pseudomonadota</taxon>
        <taxon>Alphaproteobacteria</taxon>
        <taxon>Rhodobacterales</taxon>
        <taxon>Roseobacteraceae</taxon>
        <taxon>Roseovarius</taxon>
    </lineage>
</organism>
<accession>A3SMR7</accession>
<dbReference type="EMBL" id="AALY01000002">
    <property type="protein sequence ID" value="EAP75757.1"/>
    <property type="molecule type" value="Genomic_DNA"/>
</dbReference>
<gene>
    <name evidence="1" type="ORF">ISM_12865</name>
</gene>
<protein>
    <submittedName>
        <fullName evidence="1">Uncharacterized protein</fullName>
    </submittedName>
</protein>
<evidence type="ECO:0000313" key="1">
    <source>
        <dbReference type="EMBL" id="EAP75757.1"/>
    </source>
</evidence>
<sequence length="75" mass="8170">MPEPLRQPVTVPERRAETLADVGVILTDHVQALDRANGQIIATDCILDAVEEGQPAQVCLEPSRNTSMTLENMSN</sequence>